<comment type="caution">
    <text evidence="1">The sequence shown here is derived from an EMBL/GenBank/DDBJ whole genome shotgun (WGS) entry which is preliminary data.</text>
</comment>
<evidence type="ECO:0000313" key="2">
    <source>
        <dbReference type="Proteomes" id="UP001138802"/>
    </source>
</evidence>
<protein>
    <submittedName>
        <fullName evidence="1">Uncharacterized protein</fullName>
    </submittedName>
</protein>
<gene>
    <name evidence="1" type="ORF">CKO25_04535</name>
</gene>
<sequence>MVFELLLYSQDLSLPPLIIKKRVSSMTCGTRAAARAGQPRMPRGTLWRGEPGSDAALRESAHAGGFALPALDGSEGKQGCRLLDVGGAGSAGF</sequence>
<name>A0A9X0WG43_9GAMM</name>
<accession>A0A9X0WG43</accession>
<keyword evidence="2" id="KW-1185">Reference proteome</keyword>
<proteinExistence type="predicted"/>
<dbReference type="AlphaFoldDB" id="A0A9X0WG43"/>
<dbReference type="Proteomes" id="UP001138802">
    <property type="component" value="Unassembled WGS sequence"/>
</dbReference>
<evidence type="ECO:0000313" key="1">
    <source>
        <dbReference type="EMBL" id="MBK1643935.1"/>
    </source>
</evidence>
<organism evidence="1 2">
    <name type="scientific">Thiocapsa imhoffii</name>
    <dbReference type="NCBI Taxonomy" id="382777"/>
    <lineage>
        <taxon>Bacteria</taxon>
        <taxon>Pseudomonadati</taxon>
        <taxon>Pseudomonadota</taxon>
        <taxon>Gammaproteobacteria</taxon>
        <taxon>Chromatiales</taxon>
        <taxon>Chromatiaceae</taxon>
        <taxon>Thiocapsa</taxon>
    </lineage>
</organism>
<dbReference type="EMBL" id="NRSD01000003">
    <property type="protein sequence ID" value="MBK1643935.1"/>
    <property type="molecule type" value="Genomic_DNA"/>
</dbReference>
<reference evidence="1 2" key="1">
    <citation type="journal article" date="2020" name="Microorganisms">
        <title>Osmotic Adaptation and Compatible Solute Biosynthesis of Phototrophic Bacteria as Revealed from Genome Analyses.</title>
        <authorList>
            <person name="Imhoff J.F."/>
            <person name="Rahn T."/>
            <person name="Kunzel S."/>
            <person name="Keller A."/>
            <person name="Neulinger S.C."/>
        </authorList>
    </citation>
    <scope>NUCLEOTIDE SEQUENCE [LARGE SCALE GENOMIC DNA]</scope>
    <source>
        <strain evidence="1 2">DSM 21303</strain>
    </source>
</reference>